<dbReference type="Proteomes" id="UP000002668">
    <property type="component" value="Genome"/>
</dbReference>
<evidence type="ECO:0000313" key="1">
    <source>
        <dbReference type="EMBL" id="CBX95176.1"/>
    </source>
</evidence>
<gene>
    <name evidence="1" type="ORF">LEMA_uP115910.1</name>
</gene>
<dbReference type="HOGENOM" id="CLU_3106838_0_0_1"/>
<organism evidence="2">
    <name type="scientific">Leptosphaeria maculans (strain JN3 / isolate v23.1.3 / race Av1-4-5-6-7-8)</name>
    <name type="common">Blackleg fungus</name>
    <name type="synonym">Phoma lingam</name>
    <dbReference type="NCBI Taxonomy" id="985895"/>
    <lineage>
        <taxon>Eukaryota</taxon>
        <taxon>Fungi</taxon>
        <taxon>Dikarya</taxon>
        <taxon>Ascomycota</taxon>
        <taxon>Pezizomycotina</taxon>
        <taxon>Dothideomycetes</taxon>
        <taxon>Pleosporomycetidae</taxon>
        <taxon>Pleosporales</taxon>
        <taxon>Pleosporineae</taxon>
        <taxon>Leptosphaeriaceae</taxon>
        <taxon>Plenodomus</taxon>
        <taxon>Plenodomus lingam/Leptosphaeria maculans species complex</taxon>
    </lineage>
</organism>
<sequence length="51" mass="5726">MSPDVKIDRGDFDVWKGVSGWQVSLRVASRHVICHGLASAKPVECRNMWAE</sequence>
<reference evidence="2" key="1">
    <citation type="journal article" date="2011" name="Nat. Commun.">
        <title>Effector diversification within compartments of the Leptosphaeria maculans genome affected by Repeat-Induced Point mutations.</title>
        <authorList>
            <person name="Rouxel T."/>
            <person name="Grandaubert J."/>
            <person name="Hane J.K."/>
            <person name="Hoede C."/>
            <person name="van de Wouw A.P."/>
            <person name="Couloux A."/>
            <person name="Dominguez V."/>
            <person name="Anthouard V."/>
            <person name="Bally P."/>
            <person name="Bourras S."/>
            <person name="Cozijnsen A.J."/>
            <person name="Ciuffetti L.M."/>
            <person name="Degrave A."/>
            <person name="Dilmaghani A."/>
            <person name="Duret L."/>
            <person name="Fudal I."/>
            <person name="Goodwin S.B."/>
            <person name="Gout L."/>
            <person name="Glaser N."/>
            <person name="Linglin J."/>
            <person name="Kema G.H.J."/>
            <person name="Lapalu N."/>
            <person name="Lawrence C.B."/>
            <person name="May K."/>
            <person name="Meyer M."/>
            <person name="Ollivier B."/>
            <person name="Poulain J."/>
            <person name="Schoch C.L."/>
            <person name="Simon A."/>
            <person name="Spatafora J.W."/>
            <person name="Stachowiak A."/>
            <person name="Turgeon B.G."/>
            <person name="Tyler B.M."/>
            <person name="Vincent D."/>
            <person name="Weissenbach J."/>
            <person name="Amselem J."/>
            <person name="Quesneville H."/>
            <person name="Oliver R.P."/>
            <person name="Wincker P."/>
            <person name="Balesdent M.-H."/>
            <person name="Howlett B.J."/>
        </authorList>
    </citation>
    <scope>NUCLEOTIDE SEQUENCE [LARGE SCALE GENOMIC DNA]</scope>
    <source>
        <strain evidence="2">JN3 / isolate v23.1.3 / race Av1-4-5-6-7-8</strain>
    </source>
</reference>
<dbReference type="EMBL" id="FP929126">
    <property type="protein sequence ID" value="CBX95176.1"/>
    <property type="molecule type" value="Genomic_DNA"/>
</dbReference>
<proteinExistence type="predicted"/>
<name>E4ZUU7_LEPMJ</name>
<dbReference type="VEuPathDB" id="FungiDB:LEMA_uP115910.1"/>
<dbReference type="AlphaFoldDB" id="E4ZUU7"/>
<protein>
    <submittedName>
        <fullName evidence="1">Predicted protein</fullName>
    </submittedName>
</protein>
<accession>E4ZUU7</accession>
<keyword evidence="2" id="KW-1185">Reference proteome</keyword>
<evidence type="ECO:0000313" key="2">
    <source>
        <dbReference type="Proteomes" id="UP000002668"/>
    </source>
</evidence>
<dbReference type="InParanoid" id="E4ZUU7"/>